<reference evidence="6" key="1">
    <citation type="submission" date="2016-06" db="UniProtKB">
        <authorList>
            <consortium name="WormBaseParasite"/>
        </authorList>
    </citation>
    <scope>IDENTIFICATION</scope>
</reference>
<organism evidence="5 6">
    <name type="scientific">Toxocara canis</name>
    <name type="common">Canine roundworm</name>
    <dbReference type="NCBI Taxonomy" id="6265"/>
    <lineage>
        <taxon>Eukaryota</taxon>
        <taxon>Metazoa</taxon>
        <taxon>Ecdysozoa</taxon>
        <taxon>Nematoda</taxon>
        <taxon>Chromadorea</taxon>
        <taxon>Rhabditida</taxon>
        <taxon>Spirurina</taxon>
        <taxon>Ascaridomorpha</taxon>
        <taxon>Ascaridoidea</taxon>
        <taxon>Toxocaridae</taxon>
        <taxon>Toxocara</taxon>
    </lineage>
</organism>
<comment type="similarity">
    <text evidence="1">Belongs to the PP1 inhibitor family.</text>
</comment>
<dbReference type="GO" id="GO:0005737">
    <property type="term" value="C:cytoplasm"/>
    <property type="evidence" value="ECO:0007669"/>
    <property type="project" value="InterPro"/>
</dbReference>
<proteinExistence type="inferred from homology"/>
<dbReference type="EMBL" id="UYWY01022423">
    <property type="protein sequence ID" value="VDM46059.1"/>
    <property type="molecule type" value="Genomic_DNA"/>
</dbReference>
<keyword evidence="5" id="KW-1185">Reference proteome</keyword>
<keyword evidence="2" id="KW-0597">Phosphoprotein</keyword>
<dbReference type="Pfam" id="PF05361">
    <property type="entry name" value="PP1_inhibitor"/>
    <property type="match status" value="1"/>
</dbReference>
<dbReference type="PANTHER" id="PTHR16188">
    <property type="entry name" value="PROTEIN PHOSPHATASE 1 INHIBITOR POTENTIATED BY PROTEIN KINASE C"/>
    <property type="match status" value="1"/>
</dbReference>
<dbReference type="GO" id="GO:0004865">
    <property type="term" value="F:protein serine/threonine phosphatase inhibitor activity"/>
    <property type="evidence" value="ECO:0007669"/>
    <property type="project" value="TreeGrafter"/>
</dbReference>
<name>A0A183V1W8_TOXCA</name>
<sequence length="113" mass="13278">MERNCVKREFCSTTDKLLQTAERGRVLTMKYGKHQMMLIRKRMAIENWLDDRLLELYDGAVDFDIDIDKVLDLNTATERKQYVLDILRTSKCLASSDAIENFLNELMQKLDTL</sequence>
<keyword evidence="3" id="KW-0650">Protein phosphatase inhibitor</keyword>
<evidence type="ECO:0000256" key="3">
    <source>
        <dbReference type="ARBA" id="ARBA00023272"/>
    </source>
</evidence>
<dbReference type="Gene3D" id="1.10.150.220">
    <property type="entry name" value="CPI-17"/>
    <property type="match status" value="1"/>
</dbReference>
<gene>
    <name evidence="4" type="ORF">TCNE_LOCUS14738</name>
</gene>
<evidence type="ECO:0000313" key="5">
    <source>
        <dbReference type="Proteomes" id="UP000050794"/>
    </source>
</evidence>
<dbReference type="InterPro" id="IPR036658">
    <property type="entry name" value="CPI-17_sf"/>
</dbReference>
<evidence type="ECO:0000256" key="2">
    <source>
        <dbReference type="ARBA" id="ARBA00022553"/>
    </source>
</evidence>
<reference evidence="4 5" key="2">
    <citation type="submission" date="2018-11" db="EMBL/GenBank/DDBJ databases">
        <authorList>
            <consortium name="Pathogen Informatics"/>
        </authorList>
    </citation>
    <scope>NUCLEOTIDE SEQUENCE [LARGE SCALE GENOMIC DNA]</scope>
</reference>
<dbReference type="PANTHER" id="PTHR16188:SF14">
    <property type="entry name" value="GEO07393P1"/>
    <property type="match status" value="1"/>
</dbReference>
<protein>
    <submittedName>
        <fullName evidence="6">Protein phosphatase 1 regulatory subunit 14B</fullName>
    </submittedName>
</protein>
<accession>A0A183V1W8</accession>
<evidence type="ECO:0000313" key="4">
    <source>
        <dbReference type="EMBL" id="VDM46059.1"/>
    </source>
</evidence>
<dbReference type="AlphaFoldDB" id="A0A183V1W8"/>
<dbReference type="SUPFAM" id="SSF81790">
    <property type="entry name" value="Myosin phosphatase inhibitor 17kDa protein, CPI-17"/>
    <property type="match status" value="1"/>
</dbReference>
<evidence type="ECO:0000256" key="1">
    <source>
        <dbReference type="ARBA" id="ARBA00005483"/>
    </source>
</evidence>
<dbReference type="InterPro" id="IPR008025">
    <property type="entry name" value="CPI-17"/>
</dbReference>
<dbReference type="WBParaSite" id="TCNE_0001473801-mRNA-1">
    <property type="protein sequence ID" value="TCNE_0001473801-mRNA-1"/>
    <property type="gene ID" value="TCNE_0001473801"/>
</dbReference>
<dbReference type="Proteomes" id="UP000050794">
    <property type="component" value="Unassembled WGS sequence"/>
</dbReference>
<evidence type="ECO:0000313" key="6">
    <source>
        <dbReference type="WBParaSite" id="TCNE_0001473801-mRNA-1"/>
    </source>
</evidence>